<reference evidence="9" key="1">
    <citation type="submission" date="2015-10" db="EMBL/GenBank/DDBJ databases">
        <authorList>
            <person name="Devillers H."/>
        </authorList>
    </citation>
    <scope>NUCLEOTIDE SEQUENCE [LARGE SCALE GENOMIC DNA]</scope>
</reference>
<dbReference type="Proteomes" id="UP000236544">
    <property type="component" value="Unassembled WGS sequence"/>
</dbReference>
<dbReference type="GO" id="GO:0003735">
    <property type="term" value="F:structural constituent of ribosome"/>
    <property type="evidence" value="ECO:0007669"/>
    <property type="project" value="UniProtKB-UniRule"/>
</dbReference>
<dbReference type="PANTHER" id="PTHR37799">
    <property type="entry name" value="37S RIBOSOMAL PROTEIN S25, MITOCHONDRIAL"/>
    <property type="match status" value="1"/>
</dbReference>
<accession>A0A0P1KVP1</accession>
<name>A0A0P1KVP1_9SACH</name>
<sequence>MKVQQNAVNVLERTSSYLKAGLLKKQPAWYDVVAFIPPSKRFVREPRLVNPSTNKEIAKLPEFAEQYNSENRSYKTRASHRERQVSGSKLFAAPKLKYAEDKLREVFYEQHPWELSRPKMLVENTGIQDYDWSTIQQLGKPLDGESVVQRTLYLLRTKAHQELLAAYDQARFEFYRLRIQEEVQNQVAQEEAEMFGSVFGPSAIDFGLEKEQKIIDIWKQKAIDQSEVMSARNINPSESWSAQESQSQSDEKAEDTKELQL</sequence>
<keyword evidence="3 6" id="KW-0689">Ribosomal protein</keyword>
<keyword evidence="5 6" id="KW-0687">Ribonucleoprotein</keyword>
<evidence type="ECO:0000256" key="1">
    <source>
        <dbReference type="ARBA" id="ARBA00004173"/>
    </source>
</evidence>
<evidence type="ECO:0000313" key="9">
    <source>
        <dbReference type="Proteomes" id="UP000236544"/>
    </source>
</evidence>
<comment type="similarity">
    <text evidence="2">Belongs to the mitochondrion-specific ribosomal protein mS23 family.</text>
</comment>
<gene>
    <name evidence="8" type="ORF">LAQU0_S13e01662g</name>
</gene>
<dbReference type="PIRSF" id="PIRSF029764">
    <property type="entry name" value="RSM25"/>
    <property type="match status" value="1"/>
</dbReference>
<dbReference type="Pfam" id="PF13741">
    <property type="entry name" value="MRP-S25"/>
    <property type="match status" value="1"/>
</dbReference>
<proteinExistence type="inferred from homology"/>
<feature type="region of interest" description="Disordered" evidence="7">
    <location>
        <begin position="233"/>
        <end position="261"/>
    </location>
</feature>
<dbReference type="OrthoDB" id="5542239at2759"/>
<protein>
    <recommendedName>
        <fullName evidence="6">37S ribosomal protein S25, mitochondrial</fullName>
    </recommendedName>
</protein>
<dbReference type="PANTHER" id="PTHR37799:SF1">
    <property type="entry name" value="SMALL RIBOSOMAL SUBUNIT PROTEIN MS23"/>
    <property type="match status" value="1"/>
</dbReference>
<dbReference type="InterPro" id="IPR016939">
    <property type="entry name" value="Ribosomal_mS23_fun"/>
</dbReference>
<dbReference type="GO" id="GO:0005763">
    <property type="term" value="C:mitochondrial small ribosomal subunit"/>
    <property type="evidence" value="ECO:0007669"/>
    <property type="project" value="UniProtKB-UniRule"/>
</dbReference>
<comment type="subcellular location">
    <subcellularLocation>
        <location evidence="1 6">Mitochondrion</location>
    </subcellularLocation>
</comment>
<keyword evidence="4 6" id="KW-0496">Mitochondrion</keyword>
<dbReference type="EMBL" id="LN890566">
    <property type="protein sequence ID" value="CUS24028.1"/>
    <property type="molecule type" value="Genomic_DNA"/>
</dbReference>
<keyword evidence="9" id="KW-1185">Reference proteome</keyword>
<evidence type="ECO:0000256" key="2">
    <source>
        <dbReference type="ARBA" id="ARBA00009864"/>
    </source>
</evidence>
<evidence type="ECO:0000256" key="6">
    <source>
        <dbReference type="PIRNR" id="PIRNR029764"/>
    </source>
</evidence>
<comment type="subunit">
    <text evidence="6">Component of the mitochondrial small ribosomal subunit.</text>
</comment>
<evidence type="ECO:0000256" key="3">
    <source>
        <dbReference type="ARBA" id="ARBA00022980"/>
    </source>
</evidence>
<organism evidence="8 9">
    <name type="scientific">Lachancea quebecensis</name>
    <dbReference type="NCBI Taxonomy" id="1654605"/>
    <lineage>
        <taxon>Eukaryota</taxon>
        <taxon>Fungi</taxon>
        <taxon>Dikarya</taxon>
        <taxon>Ascomycota</taxon>
        <taxon>Saccharomycotina</taxon>
        <taxon>Saccharomycetes</taxon>
        <taxon>Saccharomycetales</taxon>
        <taxon>Saccharomycetaceae</taxon>
        <taxon>Lachancea</taxon>
    </lineage>
</organism>
<evidence type="ECO:0000256" key="7">
    <source>
        <dbReference type="SAM" id="MobiDB-lite"/>
    </source>
</evidence>
<feature type="compositionally biased region" description="Low complexity" evidence="7">
    <location>
        <begin position="237"/>
        <end position="248"/>
    </location>
</feature>
<evidence type="ECO:0000313" key="8">
    <source>
        <dbReference type="EMBL" id="CUS24028.1"/>
    </source>
</evidence>
<evidence type="ECO:0000256" key="5">
    <source>
        <dbReference type="ARBA" id="ARBA00023274"/>
    </source>
</evidence>
<evidence type="ECO:0000256" key="4">
    <source>
        <dbReference type="ARBA" id="ARBA00023128"/>
    </source>
</evidence>
<feature type="compositionally biased region" description="Basic and acidic residues" evidence="7">
    <location>
        <begin position="249"/>
        <end position="261"/>
    </location>
</feature>
<dbReference type="AlphaFoldDB" id="A0A0P1KVP1"/>